<keyword evidence="5" id="KW-1185">Reference proteome</keyword>
<dbReference type="Pfam" id="PF00732">
    <property type="entry name" value="GMC_oxred_N"/>
    <property type="match status" value="1"/>
</dbReference>
<dbReference type="InterPro" id="IPR036188">
    <property type="entry name" value="FAD/NAD-bd_sf"/>
</dbReference>
<comment type="caution">
    <text evidence="4">The sequence shown here is derived from an EMBL/GenBank/DDBJ whole genome shotgun (WGS) entry which is preliminary data.</text>
</comment>
<dbReference type="InterPro" id="IPR012132">
    <property type="entry name" value="GMC_OxRdtase"/>
</dbReference>
<evidence type="ECO:0000313" key="5">
    <source>
        <dbReference type="Proteomes" id="UP000541154"/>
    </source>
</evidence>
<evidence type="ECO:0000256" key="1">
    <source>
        <dbReference type="ARBA" id="ARBA00010790"/>
    </source>
</evidence>
<dbReference type="Gene3D" id="3.50.50.60">
    <property type="entry name" value="FAD/NAD(P)-binding domain"/>
    <property type="match status" value="1"/>
</dbReference>
<dbReference type="SUPFAM" id="SSF51905">
    <property type="entry name" value="FAD/NAD(P)-binding domain"/>
    <property type="match status" value="1"/>
</dbReference>
<sequence length="714" mass="78742">MDTPIDFIVVGSGPAGSTVASQLANSPKHPKVLLLEAGGLNAEHDLRVDGQRWLTFQNKEMNWGYKTTPQKHCNNREIDYSRGRGMGGSSAINFGVYSVGARDDYDEWARIVGDDAFKWEKIQSRYKALETFHGDLPDGVDAKYAAPRAEDHGSSGGLHVGFASTWEKDLPPLLDVFEQAGFPLNPDHNSGNPIGMSVLINSAYKGVRSTAADLLKPQPENLTIITDAPVQRLVLDGSKAVGVESNGKKYLASKEVVLCAGSLEAPRILMHSGIGPAKQLEKFDIPVKLDVPAIGQGLRDHTFVPLVNTRVENNTQRREFYGDEKAMAEALEQWRKDGSGPWSRFACELGIGWFKLDKLTSSEEFQKLPADERKYLLQDTVPHYEILTHFPIHWFIPDFANEALNYSCLLVFMFNAQARGEVTLQSADPNVPLLFDPKFLSHPFDRRAAIEALRDAFRIAKYDGYTKDNVTELAGPKSDSDEDLLEYWRQNISSSWHMTGTIKMGQKGEADAAVDSSFRFMGIEGLRVADMSVVPVLVNCHVQAVAYVTGATCAEKLIKDLNNCQNLARLNRTVHRVSPILERLIHLNADNGKALAPALNGSVGATQKRDLGNTIQKIQSVQVLLGQSMDKISDKMMTCQEPNLGTNGVLGGKKRDEDDKCTLDEVLEELLDELTDSLECLLSVTFSLLGGVLELVFNMLSGIVHLTGELLDLD</sequence>
<evidence type="ECO:0000259" key="2">
    <source>
        <dbReference type="Pfam" id="PF00732"/>
    </source>
</evidence>
<comment type="similarity">
    <text evidence="1">Belongs to the GMC oxidoreductase family.</text>
</comment>
<evidence type="ECO:0000259" key="3">
    <source>
        <dbReference type="Pfam" id="PF05199"/>
    </source>
</evidence>
<feature type="domain" description="Glucose-methanol-choline oxidoreductase N-terminal" evidence="2">
    <location>
        <begin position="6"/>
        <end position="302"/>
    </location>
</feature>
<dbReference type="PANTHER" id="PTHR11552:SF134">
    <property type="entry name" value="GLUCOSE-METHANOL-CHOLINE OXIDOREDUCTASE N-TERMINAL DOMAIN-CONTAINING PROTEIN"/>
    <property type="match status" value="1"/>
</dbReference>
<name>A0A8H6E153_PETAA</name>
<dbReference type="AlphaFoldDB" id="A0A8H6E153"/>
<dbReference type="EMBL" id="SPNV01000423">
    <property type="protein sequence ID" value="KAF5855509.1"/>
    <property type="molecule type" value="Genomic_DNA"/>
</dbReference>
<dbReference type="InterPro" id="IPR000172">
    <property type="entry name" value="GMC_OxRdtase_N"/>
</dbReference>
<dbReference type="Pfam" id="PF05199">
    <property type="entry name" value="GMC_oxred_C"/>
    <property type="match status" value="1"/>
</dbReference>
<reference evidence="4 5" key="1">
    <citation type="submission" date="2019-04" db="EMBL/GenBank/DDBJ databases">
        <title>Aspergillus burnettii sp. nov., novel species from soil in southeast Queensland.</title>
        <authorList>
            <person name="Gilchrist C.L.M."/>
            <person name="Pitt J.I."/>
            <person name="Lange L."/>
            <person name="Lacey H.J."/>
            <person name="Vuong D."/>
            <person name="Midgley D.J."/>
            <person name="Greenfield P."/>
            <person name="Bradbury M."/>
            <person name="Lacey E."/>
            <person name="Busk P.K."/>
            <person name="Pilgaard B."/>
            <person name="Chooi Y.H."/>
            <person name="Piggott A.M."/>
        </authorList>
    </citation>
    <scope>NUCLEOTIDE SEQUENCE [LARGE SCALE GENOMIC DNA]</scope>
    <source>
        <strain evidence="4 5">FRR 5400</strain>
    </source>
</reference>
<organism evidence="4 5">
    <name type="scientific">Petromyces alliaceus</name>
    <name type="common">Aspergillus alliaceus</name>
    <dbReference type="NCBI Taxonomy" id="209559"/>
    <lineage>
        <taxon>Eukaryota</taxon>
        <taxon>Fungi</taxon>
        <taxon>Dikarya</taxon>
        <taxon>Ascomycota</taxon>
        <taxon>Pezizomycotina</taxon>
        <taxon>Eurotiomycetes</taxon>
        <taxon>Eurotiomycetidae</taxon>
        <taxon>Eurotiales</taxon>
        <taxon>Aspergillaceae</taxon>
        <taxon>Aspergillus</taxon>
        <taxon>Aspergillus subgen. Circumdati</taxon>
    </lineage>
</organism>
<evidence type="ECO:0000313" key="4">
    <source>
        <dbReference type="EMBL" id="KAF5855509.1"/>
    </source>
</evidence>
<accession>A0A8H6E153</accession>
<dbReference type="GO" id="GO:0016614">
    <property type="term" value="F:oxidoreductase activity, acting on CH-OH group of donors"/>
    <property type="evidence" value="ECO:0007669"/>
    <property type="project" value="InterPro"/>
</dbReference>
<proteinExistence type="inferred from homology"/>
<dbReference type="Gene3D" id="3.30.560.10">
    <property type="entry name" value="Glucose Oxidase, domain 3"/>
    <property type="match status" value="1"/>
</dbReference>
<dbReference type="PANTHER" id="PTHR11552">
    <property type="entry name" value="GLUCOSE-METHANOL-CHOLINE GMC OXIDOREDUCTASE"/>
    <property type="match status" value="1"/>
</dbReference>
<dbReference type="InterPro" id="IPR007867">
    <property type="entry name" value="GMC_OxRtase_C"/>
</dbReference>
<dbReference type="GO" id="GO:0050660">
    <property type="term" value="F:flavin adenine dinucleotide binding"/>
    <property type="evidence" value="ECO:0007669"/>
    <property type="project" value="InterPro"/>
</dbReference>
<protein>
    <recommendedName>
        <fullName evidence="6">Glucose-methanol-choline oxidoreductase N-terminal domain-containing protein</fullName>
    </recommendedName>
</protein>
<dbReference type="Proteomes" id="UP000541154">
    <property type="component" value="Unassembled WGS sequence"/>
</dbReference>
<evidence type="ECO:0008006" key="6">
    <source>
        <dbReference type="Google" id="ProtNLM"/>
    </source>
</evidence>
<feature type="domain" description="Glucose-methanol-choline oxidoreductase C-terminal" evidence="3">
    <location>
        <begin position="417"/>
        <end position="550"/>
    </location>
</feature>
<gene>
    <name evidence="4" type="ORF">ETB97_009086</name>
</gene>
<dbReference type="SUPFAM" id="SSF54373">
    <property type="entry name" value="FAD-linked reductases, C-terminal domain"/>
    <property type="match status" value="1"/>
</dbReference>